<organism evidence="2 3">
    <name type="scientific">Suillus fuscotomentosus</name>
    <dbReference type="NCBI Taxonomy" id="1912939"/>
    <lineage>
        <taxon>Eukaryota</taxon>
        <taxon>Fungi</taxon>
        <taxon>Dikarya</taxon>
        <taxon>Basidiomycota</taxon>
        <taxon>Agaricomycotina</taxon>
        <taxon>Agaricomycetes</taxon>
        <taxon>Agaricomycetidae</taxon>
        <taxon>Boletales</taxon>
        <taxon>Suillineae</taxon>
        <taxon>Suillaceae</taxon>
        <taxon>Suillus</taxon>
    </lineage>
</organism>
<keyword evidence="3" id="KW-1185">Reference proteome</keyword>
<accession>A0AAD4E1W0</accession>
<dbReference type="Proteomes" id="UP001195769">
    <property type="component" value="Unassembled WGS sequence"/>
</dbReference>
<evidence type="ECO:0000313" key="3">
    <source>
        <dbReference type="Proteomes" id="UP001195769"/>
    </source>
</evidence>
<dbReference type="AlphaFoldDB" id="A0AAD4E1W0"/>
<sequence>MASMLLLTDPNFQELLPIPILCADVTKSPGQYEKYWVVDIIHFKERNKVGHEFVILSVFDCGTNRPLFHLCAERRPSRRKPDEQKKFEPSSKRALWISKLDFLFSPSDDTISRLRENFKADNYDHLASLNLGLPSLKKLSFLAACQIFEQVENQAWYYELFRRQCYWFCTNFLKRVENKTELSKIAGRHAKRQGTPGYGCIFGGRFKVLKEHDVEGDIQERNRRQKDQAKKREDEDREGMKNMMVDAMQRREQERLAALKTIRQAIQPMLITTQAQQEAEVLAWRSMFSRIVAQPGST</sequence>
<dbReference type="RefSeq" id="XP_041222339.1">
    <property type="nucleotide sequence ID" value="XM_041370416.1"/>
</dbReference>
<dbReference type="GeneID" id="64664714"/>
<evidence type="ECO:0000256" key="1">
    <source>
        <dbReference type="SAM" id="MobiDB-lite"/>
    </source>
</evidence>
<dbReference type="EMBL" id="JABBWK010000052">
    <property type="protein sequence ID" value="KAG1896763.1"/>
    <property type="molecule type" value="Genomic_DNA"/>
</dbReference>
<protein>
    <submittedName>
        <fullName evidence="2">Uncharacterized protein</fullName>
    </submittedName>
</protein>
<proteinExistence type="predicted"/>
<name>A0AAD4E1W0_9AGAM</name>
<reference evidence="2" key="1">
    <citation type="journal article" date="2020" name="New Phytol.">
        <title>Comparative genomics reveals dynamic genome evolution in host specialist ectomycorrhizal fungi.</title>
        <authorList>
            <person name="Lofgren L.A."/>
            <person name="Nguyen N.H."/>
            <person name="Vilgalys R."/>
            <person name="Ruytinx J."/>
            <person name="Liao H.L."/>
            <person name="Branco S."/>
            <person name="Kuo A."/>
            <person name="LaButti K."/>
            <person name="Lipzen A."/>
            <person name="Andreopoulos W."/>
            <person name="Pangilinan J."/>
            <person name="Riley R."/>
            <person name="Hundley H."/>
            <person name="Na H."/>
            <person name="Barry K."/>
            <person name="Grigoriev I.V."/>
            <person name="Stajich J.E."/>
            <person name="Kennedy P.G."/>
        </authorList>
    </citation>
    <scope>NUCLEOTIDE SEQUENCE</scope>
    <source>
        <strain evidence="2">FC203</strain>
    </source>
</reference>
<comment type="caution">
    <text evidence="2">The sequence shown here is derived from an EMBL/GenBank/DDBJ whole genome shotgun (WGS) entry which is preliminary data.</text>
</comment>
<evidence type="ECO:0000313" key="2">
    <source>
        <dbReference type="EMBL" id="KAG1896763.1"/>
    </source>
</evidence>
<feature type="compositionally biased region" description="Basic and acidic residues" evidence="1">
    <location>
        <begin position="217"/>
        <end position="240"/>
    </location>
</feature>
<gene>
    <name evidence="2" type="ORF">F5891DRAFT_1280452</name>
</gene>
<feature type="region of interest" description="Disordered" evidence="1">
    <location>
        <begin position="217"/>
        <end position="242"/>
    </location>
</feature>